<dbReference type="Proteomes" id="UP000319980">
    <property type="component" value="Unassembled WGS sequence"/>
</dbReference>
<keyword evidence="3" id="KW-1185">Reference proteome</keyword>
<protein>
    <submittedName>
        <fullName evidence="2">Uncharacterized protein</fullName>
    </submittedName>
</protein>
<accession>A0A5C5UC02</accession>
<dbReference type="AlphaFoldDB" id="A0A5C5UC02"/>
<evidence type="ECO:0000313" key="2">
    <source>
        <dbReference type="EMBL" id="TWT23367.1"/>
    </source>
</evidence>
<dbReference type="OrthoDB" id="6058038at2"/>
<name>A0A5C5UC02_9GAMM</name>
<dbReference type="EMBL" id="VOHK01000001">
    <property type="protein sequence ID" value="TWT23367.1"/>
    <property type="molecule type" value="Genomic_DNA"/>
</dbReference>
<evidence type="ECO:0000313" key="3">
    <source>
        <dbReference type="Proteomes" id="UP000319980"/>
    </source>
</evidence>
<comment type="caution">
    <text evidence="2">The sequence shown here is derived from an EMBL/GenBank/DDBJ whole genome shotgun (WGS) entry which is preliminary data.</text>
</comment>
<sequence length="83" mass="9172">MHDLASDFSCADSSWKKRHKDVPEASGSVPRQCRSKTVLSRKIEQKERISAVASQRKTSQAQARCGVSVRKSNIRGEAATIKT</sequence>
<dbReference type="GeneID" id="83680412"/>
<evidence type="ECO:0000256" key="1">
    <source>
        <dbReference type="SAM" id="MobiDB-lite"/>
    </source>
</evidence>
<dbReference type="RefSeq" id="WP_124014400.1">
    <property type="nucleotide sequence ID" value="NZ_VOHK01000001.1"/>
</dbReference>
<gene>
    <name evidence="2" type="ORF">FQY83_01595</name>
</gene>
<proteinExistence type="predicted"/>
<feature type="region of interest" description="Disordered" evidence="1">
    <location>
        <begin position="1"/>
        <end position="40"/>
    </location>
</feature>
<reference evidence="2 3" key="1">
    <citation type="journal article" date="2008" name="Int. J. Syst. Evol. Microbiol.">
        <title>Luteimonas marina sp. nov., isolated from seawater.</title>
        <authorList>
            <person name="Baik K.S."/>
            <person name="Park S.C."/>
            <person name="Kim M.S."/>
            <person name="Kim E.M."/>
            <person name="Park C."/>
            <person name="Chun J."/>
            <person name="Seong C.N."/>
        </authorList>
    </citation>
    <scope>NUCLEOTIDE SEQUENCE [LARGE SCALE GENOMIC DNA]</scope>
    <source>
        <strain evidence="2 3">FR1330</strain>
    </source>
</reference>
<organism evidence="2 3">
    <name type="scientific">Luteimonas marina</name>
    <dbReference type="NCBI Taxonomy" id="488485"/>
    <lineage>
        <taxon>Bacteria</taxon>
        <taxon>Pseudomonadati</taxon>
        <taxon>Pseudomonadota</taxon>
        <taxon>Gammaproteobacteria</taxon>
        <taxon>Lysobacterales</taxon>
        <taxon>Lysobacteraceae</taxon>
        <taxon>Luteimonas</taxon>
    </lineage>
</organism>